<dbReference type="SMART" id="SM01360">
    <property type="entry name" value="A2M"/>
    <property type="match status" value="1"/>
</dbReference>
<dbReference type="Proteomes" id="UP000617628">
    <property type="component" value="Unassembled WGS sequence"/>
</dbReference>
<name>A0A934S0A6_9BACT</name>
<reference evidence="4" key="1">
    <citation type="submission" date="2021-01" db="EMBL/GenBank/DDBJ databases">
        <title>Modified the classification status of verrucomicrobia.</title>
        <authorList>
            <person name="Feng X."/>
        </authorList>
    </citation>
    <scope>NUCLEOTIDE SEQUENCE</scope>
    <source>
        <strain evidence="4">KCTC 13126</strain>
    </source>
</reference>
<dbReference type="InterPro" id="IPR001599">
    <property type="entry name" value="Macroglobln_a2"/>
</dbReference>
<evidence type="ECO:0000259" key="3">
    <source>
        <dbReference type="SMART" id="SM01360"/>
    </source>
</evidence>
<feature type="chain" id="PRO_5037727064" description="Alpha-2-macroglobulin domain-containing protein" evidence="2">
    <location>
        <begin position="26"/>
        <end position="1990"/>
    </location>
</feature>
<dbReference type="SUPFAM" id="SSF49464">
    <property type="entry name" value="Carboxypeptidase regulatory domain-like"/>
    <property type="match status" value="1"/>
</dbReference>
<evidence type="ECO:0000313" key="4">
    <source>
        <dbReference type="EMBL" id="MBK1879568.1"/>
    </source>
</evidence>
<dbReference type="Gene3D" id="2.60.40.1930">
    <property type="match status" value="1"/>
</dbReference>
<dbReference type="GO" id="GO:0004866">
    <property type="term" value="F:endopeptidase inhibitor activity"/>
    <property type="evidence" value="ECO:0007669"/>
    <property type="project" value="InterPro"/>
</dbReference>
<dbReference type="Pfam" id="PF00207">
    <property type="entry name" value="A2M"/>
    <property type="match status" value="1"/>
</dbReference>
<dbReference type="InterPro" id="IPR002890">
    <property type="entry name" value="MG2"/>
</dbReference>
<dbReference type="Gene3D" id="1.50.10.20">
    <property type="match status" value="1"/>
</dbReference>
<dbReference type="InterPro" id="IPR008969">
    <property type="entry name" value="CarboxyPept-like_regulatory"/>
</dbReference>
<dbReference type="InterPro" id="IPR013783">
    <property type="entry name" value="Ig-like_fold"/>
</dbReference>
<feature type="domain" description="Alpha-2-macroglobulin" evidence="3">
    <location>
        <begin position="1231"/>
        <end position="1321"/>
    </location>
</feature>
<dbReference type="PANTHER" id="PTHR40094:SF1">
    <property type="entry name" value="UBIQUITIN DOMAIN-CONTAINING PROTEIN"/>
    <property type="match status" value="1"/>
</dbReference>
<evidence type="ECO:0000256" key="2">
    <source>
        <dbReference type="SAM" id="SignalP"/>
    </source>
</evidence>
<comment type="caution">
    <text evidence="4">The sequence shown here is derived from an EMBL/GenBank/DDBJ whole genome shotgun (WGS) entry which is preliminary data.</text>
</comment>
<organism evidence="4 5">
    <name type="scientific">Pelagicoccus mobilis</name>
    <dbReference type="NCBI Taxonomy" id="415221"/>
    <lineage>
        <taxon>Bacteria</taxon>
        <taxon>Pseudomonadati</taxon>
        <taxon>Verrucomicrobiota</taxon>
        <taxon>Opitutia</taxon>
        <taxon>Puniceicoccales</taxon>
        <taxon>Pelagicoccaceae</taxon>
        <taxon>Pelagicoccus</taxon>
    </lineage>
</organism>
<dbReference type="SUPFAM" id="SSF48239">
    <property type="entry name" value="Terpenoid cyclases/Protein prenyltransferases"/>
    <property type="match status" value="1"/>
</dbReference>
<dbReference type="RefSeq" id="WP_200357781.1">
    <property type="nucleotide sequence ID" value="NZ_JAENIL010000051.1"/>
</dbReference>
<dbReference type="InterPro" id="IPR041246">
    <property type="entry name" value="Bact_MG10"/>
</dbReference>
<dbReference type="PANTHER" id="PTHR40094">
    <property type="entry name" value="ALPHA-2-MACROGLOBULIN HOMOLOG"/>
    <property type="match status" value="1"/>
</dbReference>
<feature type="signal peptide" evidence="2">
    <location>
        <begin position="1"/>
        <end position="25"/>
    </location>
</feature>
<dbReference type="Pfam" id="PF01835">
    <property type="entry name" value="MG2"/>
    <property type="match status" value="1"/>
</dbReference>
<dbReference type="Gene3D" id="2.60.40.10">
    <property type="entry name" value="Immunoglobulins"/>
    <property type="match status" value="1"/>
</dbReference>
<protein>
    <recommendedName>
        <fullName evidence="3">Alpha-2-macroglobulin domain-containing protein</fullName>
    </recommendedName>
</protein>
<sequence>MNTILRLPLTLLSLLALCLSISAQTRDELWQKVADAESQNLPRTAITHLDAIIESALAEEAPAEAIKAISKKIGFENQIAGSDQGEGINRLRQTLTSASPELKPFLHAMLAHSYWDYFKKHRWQFFDRNQIAGDQGDDFRTWDLKRLLIEIDEQFTAALSYEKQLKATPIQNYNTFLGPTSAPDAYRPTLYEFIAHQALQFYEAGEQGMIEAEFSLIIDADGPALGDVDEFLSWNPQKPDTYSPEFKSVKVYQDLLRSNTLAQSPAAHYDANLSRLRYVSNIAFGEDVLSRYISELERLAREASNHEISSLILNRLAEAHLKNNAPLEAHKIAKQGWNRYPDSIGGKLCYNTIQHIEKKDSFLQTEYVWNAPWPTLDLEYKNLTEVHFRAYQVKFPADVRVSTRSGSKDWIQEKLSEQPSSAWSEQLPPTNDFKSRIEKIAAPTTLAPGYYVILASHTPDFTEEDNQVSSSYICVSDLALVLDRNQPGTPLKGLVLDALKGTPIEGAEVEIWTHRQNSGLKKRLTVHSDKSGAFSVPSTFDNESTFIRAIHDGHELTNKNPIWINSHRSRQTADRRLSFFTDRALYRPGQTVHYKAIAHSSHRAKGEYTTLPNRNIKISFRDANHQEVAARRHETNDFGSFSGSFTIPANGLTGSFSIVSDGPIHGSTYFNVEEYKRPKFQVELTPPNQAPKLDATVSLTGKATAYTGTPIDGAKVNWRVERNTQLPRWCWWWFPSSSKAIAHGNAISEADGTFSIQFNATPDKSVPQSNEPIFNYTIYADVTDSAGETRSTQHTLRIGYTALQAQLQIADLQTSNAPVHIKVQTSSLDQQPQKSSGTLTIYQLKQPKEARRAPLQLRHRLRPNIAKDLQAFSPTEPRTWENAKQVSKNKIKTDQTGSATVEKRLKPGPYRAEFKGKDRFGNAFTAQYTFNVIDPQNDTFATKIPNFLSTSDQEHAPGDTAEFIWGTGYSSGQAFVEIKRDGETIDSFWTEPESTQTRIQIPITEKDRGGLSLLVTYVRENRAYLERRLIQVPWTNKQLSVKWERFRSKLDPGKPETWTAIVSGPDSETAAAEMVATLYDASLDQYKQHLWFQTIGAFRFESFYRSSEFINTAQSFQHQFGRWERKNLPIDLWYRDFPTSLSRFINYGSDEEVFELSPFSASDGYAPVQTLAGSRLRSAPPPPAEPTLSVSKDSLADAGSAESGVALAFTPGNSNKPDLSQVAARKNLAETAFFYPHLISDENGIVKIQFTMPEALTKWCFLGFAHDQNLRSGLLADTAITAKDLMVEPNPPRFLREGDEVEFTVKVSNQSDSKQTGRLRLSFSDAATLDSADEKLQNLSNEKSFTVPAKQSRSYSWRIKVPDGAGVLTYKAIGGTDTLSDGEEGFLPVLSRRILVTESLPLPIRDAGKTEFELKKLIESDQSDTLQNQSLTVQMVSQPAWYAVMALPYLMEYPHECSEQLFNRYYANTLAAHIANSDPKIRRVFELWKNTPALDSPLEKNQELKSVLIEETPWLRQADDESEARRQVGILFDENRLANESRRALQKLAQRQTGDGRWSWFPGGPSSDYITLYLVTGFGRLRHLGADIDASPALMALPSLDNWIQKRFATIQEEYDSPSKYSPSHYEILYLYGRSFFLEDNPISAESRQAFDFFLQQGARHWNGASSLQTEAQLAIALNRFGDTDTATAIIKSLKERSQSSEELGMYWADNKPSWWWYRAPIETQAMMIEAFAEITQDRPTVEKLKVWLLKQKQTQNWKTTKATADAVYSLLLQGDDLLASDALVKVSLGERLIEPKHVEAGTGYYAETLSRDEITPDMGRVTTTKTDAGVSWGSVHWQYLEDMSKVTPYEGTPLTLKKTLFVRQNTANGPALKPVTGPLSVGDELVVRLELRSDRDMEYLHLKDQRGSGTEPVNVLSGYRYQDGLGYYESTRDAASHFFISHLPKGTYVFEYATRIQLRGRYQSGIAQVQCMYAPEFNSHSQSTVIEVK</sequence>
<dbReference type="Pfam" id="PF17973">
    <property type="entry name" value="bMG10"/>
    <property type="match status" value="1"/>
</dbReference>
<dbReference type="EMBL" id="JAENIL010000051">
    <property type="protein sequence ID" value="MBK1879568.1"/>
    <property type="molecule type" value="Genomic_DNA"/>
</dbReference>
<dbReference type="InterPro" id="IPR051802">
    <property type="entry name" value="YfhM-like"/>
</dbReference>
<evidence type="ECO:0000256" key="1">
    <source>
        <dbReference type="ARBA" id="ARBA00010556"/>
    </source>
</evidence>
<gene>
    <name evidence="4" type="ORF">JIN87_21970</name>
</gene>
<dbReference type="InterPro" id="IPR008930">
    <property type="entry name" value="Terpenoid_cyclase/PrenylTrfase"/>
</dbReference>
<evidence type="ECO:0000313" key="5">
    <source>
        <dbReference type="Proteomes" id="UP000617628"/>
    </source>
</evidence>
<accession>A0A934S0A6</accession>
<comment type="similarity">
    <text evidence="1">Belongs to the protease inhibitor I39 (alpha-2-macroglobulin) family. Bacterial alpha-2-macroglobulin subfamily.</text>
</comment>
<proteinExistence type="inferred from homology"/>
<keyword evidence="2" id="KW-0732">Signal</keyword>
<keyword evidence="5" id="KW-1185">Reference proteome</keyword>